<keyword evidence="1" id="KW-0472">Membrane</keyword>
<evidence type="ECO:0000313" key="3">
    <source>
        <dbReference type="EMBL" id="KFD18646.1"/>
    </source>
</evidence>
<comment type="caution">
    <text evidence="3">The sequence shown here is derived from an EMBL/GenBank/DDBJ whole genome shotgun (WGS) entry which is preliminary data.</text>
</comment>
<keyword evidence="1" id="KW-1133">Transmembrane helix</keyword>
<dbReference type="InterPro" id="IPR045398">
    <property type="entry name" value="DUF6515"/>
</dbReference>
<dbReference type="EMBL" id="JMPR01000037">
    <property type="protein sequence ID" value="KFD18646.1"/>
    <property type="molecule type" value="Genomic_DNA"/>
</dbReference>
<name>A0A085JDV0_9GAMM</name>
<evidence type="ECO:0000256" key="2">
    <source>
        <dbReference type="SAM" id="SignalP"/>
    </source>
</evidence>
<dbReference type="Pfam" id="PF20125">
    <property type="entry name" value="DUF6515"/>
    <property type="match status" value="1"/>
</dbReference>
<feature type="chain" id="PRO_5001793550" evidence="2">
    <location>
        <begin position="22"/>
        <end position="130"/>
    </location>
</feature>
<sequence length="130" mass="13774">MKKVIPSLLALTLTMPGIALAYPHGPGPGFGGPGPGGGPGWHGGPGPGGGFLPDLATGVLIGGLTYYLLNGIYYQRQGNDYVVVNPPPQSTPQHLQVLDFNGKRYYVQAGHYYQRNIDGDYIEVPRPDGL</sequence>
<evidence type="ECO:0000256" key="1">
    <source>
        <dbReference type="SAM" id="Phobius"/>
    </source>
</evidence>
<feature type="signal peptide" evidence="2">
    <location>
        <begin position="1"/>
        <end position="21"/>
    </location>
</feature>
<proteinExistence type="predicted"/>
<keyword evidence="2" id="KW-0732">Signal</keyword>
<dbReference type="OrthoDB" id="7068235at2"/>
<accession>A0A085JDV0</accession>
<evidence type="ECO:0000313" key="4">
    <source>
        <dbReference type="Proteomes" id="UP000028602"/>
    </source>
</evidence>
<dbReference type="eggNOG" id="ENOG5032T9A">
    <property type="taxonomic scope" value="Bacteria"/>
</dbReference>
<dbReference type="Proteomes" id="UP000028602">
    <property type="component" value="Unassembled WGS sequence"/>
</dbReference>
<dbReference type="RefSeq" id="WP_029989767.1">
    <property type="nucleotide sequence ID" value="NZ_ATMJ01000011.1"/>
</dbReference>
<reference evidence="3 4" key="1">
    <citation type="submission" date="2014-05" db="EMBL/GenBank/DDBJ databases">
        <title>ATOL: Assembling a taxonomically balanced genome-scale reconstruction of the evolutionary history of the Enterobacteriaceae.</title>
        <authorList>
            <person name="Plunkett G.III."/>
            <person name="Neeno-Eckwall E.C."/>
            <person name="Glasner J.D."/>
            <person name="Perna N.T."/>
        </authorList>
    </citation>
    <scope>NUCLEOTIDE SEQUENCE [LARGE SCALE GENOMIC DNA]</scope>
    <source>
        <strain evidence="3 4">ATCC 33301</strain>
    </source>
</reference>
<gene>
    <name evidence="3" type="ORF">GTPT_2407</name>
</gene>
<keyword evidence="1" id="KW-0812">Transmembrane</keyword>
<organism evidence="3 4">
    <name type="scientific">Tatumella ptyseos ATCC 33301</name>
    <dbReference type="NCBI Taxonomy" id="1005995"/>
    <lineage>
        <taxon>Bacteria</taxon>
        <taxon>Pseudomonadati</taxon>
        <taxon>Pseudomonadota</taxon>
        <taxon>Gammaproteobacteria</taxon>
        <taxon>Enterobacterales</taxon>
        <taxon>Erwiniaceae</taxon>
        <taxon>Tatumella</taxon>
    </lineage>
</organism>
<keyword evidence="4" id="KW-1185">Reference proteome</keyword>
<feature type="transmembrane region" description="Helical" evidence="1">
    <location>
        <begin position="51"/>
        <end position="69"/>
    </location>
</feature>
<protein>
    <submittedName>
        <fullName evidence="3">Uncharacterized protein</fullName>
    </submittedName>
</protein>
<dbReference type="AlphaFoldDB" id="A0A085JDV0"/>